<name>A0A7N5JIU4_AILME</name>
<organism evidence="2 3">
    <name type="scientific">Ailuropoda melanoleuca</name>
    <name type="common">Giant panda</name>
    <dbReference type="NCBI Taxonomy" id="9646"/>
    <lineage>
        <taxon>Eukaryota</taxon>
        <taxon>Metazoa</taxon>
        <taxon>Chordata</taxon>
        <taxon>Craniata</taxon>
        <taxon>Vertebrata</taxon>
        <taxon>Euteleostomi</taxon>
        <taxon>Mammalia</taxon>
        <taxon>Eutheria</taxon>
        <taxon>Laurasiatheria</taxon>
        <taxon>Carnivora</taxon>
        <taxon>Caniformia</taxon>
        <taxon>Ursidae</taxon>
        <taxon>Ailuropoda</taxon>
    </lineage>
</organism>
<evidence type="ECO:0000313" key="3">
    <source>
        <dbReference type="Proteomes" id="UP000008912"/>
    </source>
</evidence>
<keyword evidence="3" id="KW-1185">Reference proteome</keyword>
<reference evidence="2" key="3">
    <citation type="submission" date="2025-09" db="UniProtKB">
        <authorList>
            <consortium name="Ensembl"/>
        </authorList>
    </citation>
    <scope>IDENTIFICATION</scope>
</reference>
<dbReference type="Proteomes" id="UP000008912">
    <property type="component" value="Unassembled WGS sequence"/>
</dbReference>
<accession>A0A7N5JIU4</accession>
<feature type="region of interest" description="Disordered" evidence="1">
    <location>
        <begin position="1"/>
        <end position="65"/>
    </location>
</feature>
<reference evidence="2" key="2">
    <citation type="submission" date="2025-08" db="UniProtKB">
        <authorList>
            <consortium name="Ensembl"/>
        </authorList>
    </citation>
    <scope>IDENTIFICATION</scope>
</reference>
<evidence type="ECO:0000313" key="2">
    <source>
        <dbReference type="Ensembl" id="ENSAMEP00000026023.1"/>
    </source>
</evidence>
<feature type="compositionally biased region" description="Polar residues" evidence="1">
    <location>
        <begin position="1"/>
        <end position="11"/>
    </location>
</feature>
<dbReference type="InParanoid" id="A0A7N5JIU4"/>
<dbReference type="AlphaFoldDB" id="A0A7N5JIU4"/>
<sequence length="133" mass="14382">MQARSPGSATFHSEKPLGSQCPHLGTEGVPPTSNSQTILTPGLWSLSQHKPPRPHPQPVLPRPTLTDVKGRLQRLDVRGHSRHTVDAHFLHAPALNLLHALAHDVGHLGSLPPAEGGQCLQCPFSSFLKILFI</sequence>
<proteinExistence type="predicted"/>
<reference evidence="2 3" key="1">
    <citation type="journal article" date="2010" name="Nature">
        <title>The sequence and de novo assembly of the giant panda genome.</title>
        <authorList>
            <person name="Li R."/>
            <person name="Fan W."/>
            <person name="Tian G."/>
            <person name="Zhu H."/>
            <person name="He L."/>
            <person name="Cai J."/>
            <person name="Huang Q."/>
            <person name="Cai Q."/>
            <person name="Li B."/>
            <person name="Bai Y."/>
            <person name="Zhang Z."/>
            <person name="Zhang Y."/>
            <person name="Wang W."/>
            <person name="Li J."/>
            <person name="Wei F."/>
            <person name="Li H."/>
            <person name="Jian M."/>
            <person name="Li J."/>
            <person name="Zhang Z."/>
            <person name="Nielsen R."/>
            <person name="Li D."/>
            <person name="Gu W."/>
            <person name="Yang Z."/>
            <person name="Xuan Z."/>
            <person name="Ryder O.A."/>
            <person name="Leung F.C."/>
            <person name="Zhou Y."/>
            <person name="Cao J."/>
            <person name="Sun X."/>
            <person name="Fu Y."/>
            <person name="Fang X."/>
            <person name="Guo X."/>
            <person name="Wang B."/>
            <person name="Hou R."/>
            <person name="Shen F."/>
            <person name="Mu B."/>
            <person name="Ni P."/>
            <person name="Lin R."/>
            <person name="Qian W."/>
            <person name="Wang G."/>
            <person name="Yu C."/>
            <person name="Nie W."/>
            <person name="Wang J."/>
            <person name="Wu Z."/>
            <person name="Liang H."/>
            <person name="Min J."/>
            <person name="Wu Q."/>
            <person name="Cheng S."/>
            <person name="Ruan J."/>
            <person name="Wang M."/>
            <person name="Shi Z."/>
            <person name="Wen M."/>
            <person name="Liu B."/>
            <person name="Ren X."/>
            <person name="Zheng H."/>
            <person name="Dong D."/>
            <person name="Cook K."/>
            <person name="Shan G."/>
            <person name="Zhang H."/>
            <person name="Kosiol C."/>
            <person name="Xie X."/>
            <person name="Lu Z."/>
            <person name="Zheng H."/>
            <person name="Li Y."/>
            <person name="Steiner C.C."/>
            <person name="Lam T.T."/>
            <person name="Lin S."/>
            <person name="Zhang Q."/>
            <person name="Li G."/>
            <person name="Tian J."/>
            <person name="Gong T."/>
            <person name="Liu H."/>
            <person name="Zhang D."/>
            <person name="Fang L."/>
            <person name="Ye C."/>
            <person name="Zhang J."/>
            <person name="Hu W."/>
            <person name="Xu A."/>
            <person name="Ren Y."/>
            <person name="Zhang G."/>
            <person name="Bruford M.W."/>
            <person name="Li Q."/>
            <person name="Ma L."/>
            <person name="Guo Y."/>
            <person name="An N."/>
            <person name="Hu Y."/>
            <person name="Zheng Y."/>
            <person name="Shi Y."/>
            <person name="Li Z."/>
            <person name="Liu Q."/>
            <person name="Chen Y."/>
            <person name="Zhao J."/>
            <person name="Qu N."/>
            <person name="Zhao S."/>
            <person name="Tian F."/>
            <person name="Wang X."/>
            <person name="Wang H."/>
            <person name="Xu L."/>
            <person name="Liu X."/>
            <person name="Vinar T."/>
            <person name="Wang Y."/>
            <person name="Lam T.W."/>
            <person name="Yiu S.M."/>
            <person name="Liu S."/>
            <person name="Zhang H."/>
            <person name="Li D."/>
            <person name="Huang Y."/>
            <person name="Wang X."/>
            <person name="Yang G."/>
            <person name="Jiang Z."/>
            <person name="Wang J."/>
            <person name="Qin N."/>
            <person name="Li L."/>
            <person name="Li J."/>
            <person name="Bolund L."/>
            <person name="Kristiansen K."/>
            <person name="Wong G.K."/>
            <person name="Olson M."/>
            <person name="Zhang X."/>
            <person name="Li S."/>
            <person name="Yang H."/>
            <person name="Wang J."/>
            <person name="Wang J."/>
        </authorList>
    </citation>
    <scope>NUCLEOTIDE SEQUENCE [LARGE SCALE GENOMIC DNA]</scope>
</reference>
<dbReference type="Ensembl" id="ENSAMET00000046080.1">
    <property type="protein sequence ID" value="ENSAMEP00000026023.1"/>
    <property type="gene ID" value="ENSAMEG00000023858.1"/>
</dbReference>
<evidence type="ECO:0000256" key="1">
    <source>
        <dbReference type="SAM" id="MobiDB-lite"/>
    </source>
</evidence>
<protein>
    <submittedName>
        <fullName evidence="2">Uncharacterized protein</fullName>
    </submittedName>
</protein>
<dbReference type="GeneTree" id="ENSGT01000000215173"/>